<keyword evidence="2" id="KW-1185">Reference proteome</keyword>
<organism evidence="1 2">
    <name type="scientific">Rhizopogon vesiculosus</name>
    <dbReference type="NCBI Taxonomy" id="180088"/>
    <lineage>
        <taxon>Eukaryota</taxon>
        <taxon>Fungi</taxon>
        <taxon>Dikarya</taxon>
        <taxon>Basidiomycota</taxon>
        <taxon>Agaricomycotina</taxon>
        <taxon>Agaricomycetes</taxon>
        <taxon>Agaricomycetidae</taxon>
        <taxon>Boletales</taxon>
        <taxon>Suillineae</taxon>
        <taxon>Rhizopogonaceae</taxon>
        <taxon>Rhizopogon</taxon>
    </lineage>
</organism>
<proteinExistence type="predicted"/>
<comment type="caution">
    <text evidence="1">The sequence shown here is derived from an EMBL/GenBank/DDBJ whole genome shotgun (WGS) entry which is preliminary data.</text>
</comment>
<dbReference type="EMBL" id="LVVM01003953">
    <property type="protein sequence ID" value="OJA13927.1"/>
    <property type="molecule type" value="Genomic_DNA"/>
</dbReference>
<gene>
    <name evidence="1" type="ORF">AZE42_01331</name>
</gene>
<sequence>MYFLPTTGMGQVLLSSAPVYGRYESYMDLHIKIIGEYTQRRLTVESDIVDAVAALLEAMTNGVKLADGDFGSAFKISMGRNLEEGLLWQPTVDAPYSRRVPTNEMRMPWPSWSWAAWRGAARYASPHVFVDMRLGRIGTNTSEINQSLVEQWYIVDDDGLLVRQWVTVEWQERIINEDINIVGYIPCVAPKGDIDPQQLITENALLVPGTLVFRTSYSRFHVTKADNVGGVDAAANYVCHPSAFYPPADPT</sequence>
<dbReference type="OrthoDB" id="5125733at2759"/>
<accession>A0A1J8PZR4</accession>
<evidence type="ECO:0008006" key="3">
    <source>
        <dbReference type="Google" id="ProtNLM"/>
    </source>
</evidence>
<dbReference type="Proteomes" id="UP000183567">
    <property type="component" value="Unassembled WGS sequence"/>
</dbReference>
<name>A0A1J8PZR4_9AGAM</name>
<protein>
    <recommendedName>
        <fullName evidence="3">Heterokaryon incompatibility domain-containing protein</fullName>
    </recommendedName>
</protein>
<evidence type="ECO:0000313" key="1">
    <source>
        <dbReference type="EMBL" id="OJA13927.1"/>
    </source>
</evidence>
<dbReference type="AlphaFoldDB" id="A0A1J8PZR4"/>
<evidence type="ECO:0000313" key="2">
    <source>
        <dbReference type="Proteomes" id="UP000183567"/>
    </source>
</evidence>
<reference evidence="1 2" key="1">
    <citation type="submission" date="2016-03" db="EMBL/GenBank/DDBJ databases">
        <title>Comparative genomics of the ectomycorrhizal sister species Rhizopogon vinicolor and Rhizopogon vesiculosus (Basidiomycota: Boletales) reveals a divergence of the mating type B locus.</title>
        <authorList>
            <person name="Mujic A.B."/>
            <person name="Kuo A."/>
            <person name="Tritt A."/>
            <person name="Lipzen A."/>
            <person name="Chen C."/>
            <person name="Johnson J."/>
            <person name="Sharma A."/>
            <person name="Barry K."/>
            <person name="Grigoriev I.V."/>
            <person name="Spatafora J.W."/>
        </authorList>
    </citation>
    <scope>NUCLEOTIDE SEQUENCE [LARGE SCALE GENOMIC DNA]</scope>
    <source>
        <strain evidence="1 2">AM-OR11-056</strain>
    </source>
</reference>